<gene>
    <name evidence="1" type="ORF">GCM10022257_25600</name>
</gene>
<organism evidence="1 2">
    <name type="scientific">Hyunsoonleella aestuarii</name>
    <dbReference type="NCBI Taxonomy" id="912802"/>
    <lineage>
        <taxon>Bacteria</taxon>
        <taxon>Pseudomonadati</taxon>
        <taxon>Bacteroidota</taxon>
        <taxon>Flavobacteriia</taxon>
        <taxon>Flavobacteriales</taxon>
        <taxon>Flavobacteriaceae</taxon>
    </lineage>
</organism>
<comment type="caution">
    <text evidence="1">The sequence shown here is derived from an EMBL/GenBank/DDBJ whole genome shotgun (WGS) entry which is preliminary data.</text>
</comment>
<name>A0ABP8EE34_9FLAO</name>
<accession>A0ABP8EE34</accession>
<dbReference type="RefSeq" id="WP_139002837.1">
    <property type="nucleotide sequence ID" value="NZ_BAABAV010000003.1"/>
</dbReference>
<evidence type="ECO:0008006" key="3">
    <source>
        <dbReference type="Google" id="ProtNLM"/>
    </source>
</evidence>
<keyword evidence="2" id="KW-1185">Reference proteome</keyword>
<reference evidence="2" key="1">
    <citation type="journal article" date="2019" name="Int. J. Syst. Evol. Microbiol.">
        <title>The Global Catalogue of Microorganisms (GCM) 10K type strain sequencing project: providing services to taxonomists for standard genome sequencing and annotation.</title>
        <authorList>
            <consortium name="The Broad Institute Genomics Platform"/>
            <consortium name="The Broad Institute Genome Sequencing Center for Infectious Disease"/>
            <person name="Wu L."/>
            <person name="Ma J."/>
        </authorList>
    </citation>
    <scope>NUCLEOTIDE SEQUENCE [LARGE SCALE GENOMIC DNA]</scope>
    <source>
        <strain evidence="2">JCM 17452</strain>
    </source>
</reference>
<evidence type="ECO:0000313" key="2">
    <source>
        <dbReference type="Proteomes" id="UP001500027"/>
    </source>
</evidence>
<sequence>MMVTIVKLLIVIITTLSVNSMDTYKSIKANTEKTEFYVSSYLIKNPRENAFQILDNKCNVCHHKRNKRDVFTLQNMDTWANDIEKQVFIKKRMPKGKIITLTSNEYQELLTWISSTKTSTNGI</sequence>
<proteinExistence type="predicted"/>
<dbReference type="Proteomes" id="UP001500027">
    <property type="component" value="Unassembled WGS sequence"/>
</dbReference>
<protein>
    <recommendedName>
        <fullName evidence="3">Haem-binding domain-containing protein</fullName>
    </recommendedName>
</protein>
<evidence type="ECO:0000313" key="1">
    <source>
        <dbReference type="EMBL" id="GAA4270459.1"/>
    </source>
</evidence>
<dbReference type="EMBL" id="BAABAV010000003">
    <property type="protein sequence ID" value="GAA4270459.1"/>
    <property type="molecule type" value="Genomic_DNA"/>
</dbReference>